<dbReference type="SUPFAM" id="SSF52540">
    <property type="entry name" value="P-loop containing nucleoside triphosphate hydrolases"/>
    <property type="match status" value="1"/>
</dbReference>
<dbReference type="PANTHER" id="PTHR42798:SF7">
    <property type="entry name" value="ALPHA-D-RIBOSE 1-METHYLPHOSPHONATE 5-TRIPHOSPHATE SYNTHASE SUBUNIT PHNL"/>
    <property type="match status" value="1"/>
</dbReference>
<name>A0A2H3KIV3_9CHLR</name>
<dbReference type="Proteomes" id="UP000220922">
    <property type="component" value="Unassembled WGS sequence"/>
</dbReference>
<dbReference type="CDD" id="cd03255">
    <property type="entry name" value="ABC_MJ0796_LolCDE_FtsE"/>
    <property type="match status" value="1"/>
</dbReference>
<dbReference type="EMBL" id="LYXE01000123">
    <property type="protein sequence ID" value="PDV97805.1"/>
    <property type="molecule type" value="Genomic_DNA"/>
</dbReference>
<evidence type="ECO:0000256" key="3">
    <source>
        <dbReference type="ARBA" id="ARBA00022741"/>
    </source>
</evidence>
<keyword evidence="7" id="KW-1185">Reference proteome</keyword>
<sequence length="254" mass="27483">MQQLLVGERIVKTFGAGDEKRKVLDDVSVEINAGEFVAVMGPSGSGKSTLLFALSGMDGVDSGSIRFAGVDLAQLNDNALADMRRTSMGFVFQQPTLLKNLNILDNIMLPSLRKRRTNRAQVTAKAHMLMEKTGLAGLEKRDITQASGGQLQRVGICRALMSDPQIIFGDEPTGALNSTAANEIMALLGEIHRTGTTIMLVTHDARVAARTERVLFMLDGNIAGEYRPGAYDATRDDLKAREEGLAAWLAAMKF</sequence>
<evidence type="ECO:0000259" key="5">
    <source>
        <dbReference type="PROSITE" id="PS50893"/>
    </source>
</evidence>
<dbReference type="InterPro" id="IPR027417">
    <property type="entry name" value="P-loop_NTPase"/>
</dbReference>
<protein>
    <submittedName>
        <fullName evidence="6">ABC transporter ATP-binding protein</fullName>
    </submittedName>
</protein>
<evidence type="ECO:0000256" key="2">
    <source>
        <dbReference type="ARBA" id="ARBA00022448"/>
    </source>
</evidence>
<dbReference type="Gene3D" id="3.40.50.300">
    <property type="entry name" value="P-loop containing nucleotide triphosphate hydrolases"/>
    <property type="match status" value="1"/>
</dbReference>
<keyword evidence="3" id="KW-0547">Nucleotide-binding</keyword>
<dbReference type="InterPro" id="IPR003439">
    <property type="entry name" value="ABC_transporter-like_ATP-bd"/>
</dbReference>
<accession>A0A2H3KIV3</accession>
<gene>
    <name evidence="6" type="ORF">A9Q02_17530</name>
</gene>
<dbReference type="PROSITE" id="PS50893">
    <property type="entry name" value="ABC_TRANSPORTER_2"/>
    <property type="match status" value="1"/>
</dbReference>
<comment type="caution">
    <text evidence="6">The sequence shown here is derived from an EMBL/GenBank/DDBJ whole genome shotgun (WGS) entry which is preliminary data.</text>
</comment>
<organism evidence="6 7">
    <name type="scientific">Candidatus Chloroploca asiatica</name>
    <dbReference type="NCBI Taxonomy" id="1506545"/>
    <lineage>
        <taxon>Bacteria</taxon>
        <taxon>Bacillati</taxon>
        <taxon>Chloroflexota</taxon>
        <taxon>Chloroflexia</taxon>
        <taxon>Chloroflexales</taxon>
        <taxon>Chloroflexineae</taxon>
        <taxon>Oscillochloridaceae</taxon>
        <taxon>Candidatus Chloroploca</taxon>
    </lineage>
</organism>
<keyword evidence="4 6" id="KW-0067">ATP-binding</keyword>
<reference evidence="6 7" key="1">
    <citation type="submission" date="2016-05" db="EMBL/GenBank/DDBJ databases">
        <authorList>
            <person name="Lavstsen T."/>
            <person name="Jespersen J.S."/>
        </authorList>
    </citation>
    <scope>NUCLEOTIDE SEQUENCE [LARGE SCALE GENOMIC DNA]</scope>
    <source>
        <strain evidence="6 7">B7-9</strain>
    </source>
</reference>
<dbReference type="InterPro" id="IPR017911">
    <property type="entry name" value="MacB-like_ATP-bd"/>
</dbReference>
<evidence type="ECO:0000256" key="4">
    <source>
        <dbReference type="ARBA" id="ARBA00022840"/>
    </source>
</evidence>
<keyword evidence="2" id="KW-0813">Transport</keyword>
<dbReference type="OrthoDB" id="9791546at2"/>
<proteinExistence type="inferred from homology"/>
<dbReference type="Pfam" id="PF00005">
    <property type="entry name" value="ABC_tran"/>
    <property type="match status" value="1"/>
</dbReference>
<dbReference type="GO" id="GO:0016887">
    <property type="term" value="F:ATP hydrolysis activity"/>
    <property type="evidence" value="ECO:0007669"/>
    <property type="project" value="InterPro"/>
</dbReference>
<evidence type="ECO:0000313" key="7">
    <source>
        <dbReference type="Proteomes" id="UP000220922"/>
    </source>
</evidence>
<evidence type="ECO:0000313" key="6">
    <source>
        <dbReference type="EMBL" id="PDV97805.1"/>
    </source>
</evidence>
<dbReference type="GO" id="GO:0005524">
    <property type="term" value="F:ATP binding"/>
    <property type="evidence" value="ECO:0007669"/>
    <property type="project" value="UniProtKB-KW"/>
</dbReference>
<dbReference type="SMART" id="SM00382">
    <property type="entry name" value="AAA"/>
    <property type="match status" value="1"/>
</dbReference>
<dbReference type="InterPro" id="IPR003593">
    <property type="entry name" value="AAA+_ATPase"/>
</dbReference>
<dbReference type="AlphaFoldDB" id="A0A2H3KIV3"/>
<dbReference type="RefSeq" id="WP_097654130.1">
    <property type="nucleotide sequence ID" value="NZ_LYXE01000123.1"/>
</dbReference>
<evidence type="ECO:0000256" key="1">
    <source>
        <dbReference type="ARBA" id="ARBA00005417"/>
    </source>
</evidence>
<dbReference type="PANTHER" id="PTHR42798">
    <property type="entry name" value="LIPOPROTEIN-RELEASING SYSTEM ATP-BINDING PROTEIN LOLD"/>
    <property type="match status" value="1"/>
</dbReference>
<comment type="similarity">
    <text evidence="1">Belongs to the ABC transporter superfamily.</text>
</comment>
<feature type="domain" description="ABC transporter" evidence="5">
    <location>
        <begin position="5"/>
        <end position="244"/>
    </location>
</feature>